<dbReference type="PANTHER" id="PTHR23001:SF3">
    <property type="entry name" value="EUKARYOTIC TRANSLATION INITIATION FACTOR 2 SUBUNIT 2"/>
    <property type="match status" value="1"/>
</dbReference>
<dbReference type="GO" id="GO:0003729">
    <property type="term" value="F:mRNA binding"/>
    <property type="evidence" value="ECO:0007669"/>
    <property type="project" value="TreeGrafter"/>
</dbReference>
<organism evidence="6 7">
    <name type="scientific">Stentor coeruleus</name>
    <dbReference type="NCBI Taxonomy" id="5963"/>
    <lineage>
        <taxon>Eukaryota</taxon>
        <taxon>Sar</taxon>
        <taxon>Alveolata</taxon>
        <taxon>Ciliophora</taxon>
        <taxon>Postciliodesmatophora</taxon>
        <taxon>Heterotrichea</taxon>
        <taxon>Heterotrichida</taxon>
        <taxon>Stentoridae</taxon>
        <taxon>Stentor</taxon>
    </lineage>
</organism>
<dbReference type="GO" id="GO:0003743">
    <property type="term" value="F:translation initiation factor activity"/>
    <property type="evidence" value="ECO:0007669"/>
    <property type="project" value="UniProtKB-KW"/>
</dbReference>
<dbReference type="SMART" id="SM00653">
    <property type="entry name" value="eIF2B_5"/>
    <property type="match status" value="1"/>
</dbReference>
<gene>
    <name evidence="6" type="ORF">SteCoe_25244</name>
</gene>
<dbReference type="InterPro" id="IPR016189">
    <property type="entry name" value="Transl_init_fac_IF2/IF5_N"/>
</dbReference>
<evidence type="ECO:0000256" key="1">
    <source>
        <dbReference type="ARBA" id="ARBA00010397"/>
    </source>
</evidence>
<keyword evidence="2" id="KW-0396">Initiation factor</keyword>
<dbReference type="InterPro" id="IPR045196">
    <property type="entry name" value="IF2/IF5"/>
</dbReference>
<evidence type="ECO:0000313" key="7">
    <source>
        <dbReference type="Proteomes" id="UP000187209"/>
    </source>
</evidence>
<keyword evidence="3" id="KW-0648">Protein biosynthesis</keyword>
<name>A0A1R2BFR5_9CILI</name>
<evidence type="ECO:0000256" key="2">
    <source>
        <dbReference type="ARBA" id="ARBA00022540"/>
    </source>
</evidence>
<dbReference type="OrthoDB" id="10255414at2759"/>
<keyword evidence="7" id="KW-1185">Reference proteome</keyword>
<comment type="similarity">
    <text evidence="1">Belongs to the eIF-2-beta/eIF-5 family.</text>
</comment>
<evidence type="ECO:0000256" key="4">
    <source>
        <dbReference type="SAM" id="MobiDB-lite"/>
    </source>
</evidence>
<dbReference type="GO" id="GO:0005850">
    <property type="term" value="C:eukaryotic translation initiation factor 2 complex"/>
    <property type="evidence" value="ECO:0007669"/>
    <property type="project" value="TreeGrafter"/>
</dbReference>
<protein>
    <recommendedName>
        <fullName evidence="5">Translation initiation factor IF2/IF5 domain-containing protein</fullName>
    </recommendedName>
</protein>
<feature type="domain" description="Translation initiation factor IF2/IF5" evidence="5">
    <location>
        <begin position="60"/>
        <end position="171"/>
    </location>
</feature>
<comment type="caution">
    <text evidence="6">The sequence shown here is derived from an EMBL/GenBank/DDBJ whole genome shotgun (WGS) entry which is preliminary data.</text>
</comment>
<dbReference type="GO" id="GO:0001731">
    <property type="term" value="P:formation of translation preinitiation complex"/>
    <property type="evidence" value="ECO:0007669"/>
    <property type="project" value="TreeGrafter"/>
</dbReference>
<reference evidence="6 7" key="1">
    <citation type="submission" date="2016-11" db="EMBL/GenBank/DDBJ databases">
        <title>The macronuclear genome of Stentor coeruleus: a giant cell with tiny introns.</title>
        <authorList>
            <person name="Slabodnick M."/>
            <person name="Ruby J.G."/>
            <person name="Reiff S.B."/>
            <person name="Swart E.C."/>
            <person name="Gosai S."/>
            <person name="Prabakaran S."/>
            <person name="Witkowska E."/>
            <person name="Larue G.E."/>
            <person name="Fisher S."/>
            <person name="Freeman R.M."/>
            <person name="Gunawardena J."/>
            <person name="Chu W."/>
            <person name="Stover N.A."/>
            <person name="Gregory B.D."/>
            <person name="Nowacki M."/>
            <person name="Derisi J."/>
            <person name="Roy S.W."/>
            <person name="Marshall W.F."/>
            <person name="Sood P."/>
        </authorList>
    </citation>
    <scope>NUCLEOTIDE SEQUENCE [LARGE SCALE GENOMIC DNA]</scope>
    <source>
        <strain evidence="6">WM001</strain>
    </source>
</reference>
<dbReference type="Gene3D" id="3.30.30.170">
    <property type="match status" value="1"/>
</dbReference>
<dbReference type="Proteomes" id="UP000187209">
    <property type="component" value="Unassembled WGS sequence"/>
</dbReference>
<dbReference type="SUPFAM" id="SSF100966">
    <property type="entry name" value="Translation initiation factor 2 beta, aIF2beta, N-terminal domain"/>
    <property type="match status" value="1"/>
</dbReference>
<dbReference type="Pfam" id="PF01873">
    <property type="entry name" value="eIF-5_eIF-2B"/>
    <property type="match status" value="1"/>
</dbReference>
<dbReference type="InterPro" id="IPR016190">
    <property type="entry name" value="Transl_init_fac_IF2/IF5_Zn-bd"/>
</dbReference>
<feature type="region of interest" description="Disordered" evidence="4">
    <location>
        <begin position="1"/>
        <end position="32"/>
    </location>
</feature>
<evidence type="ECO:0000256" key="3">
    <source>
        <dbReference type="ARBA" id="ARBA00022917"/>
    </source>
</evidence>
<dbReference type="InterPro" id="IPR002735">
    <property type="entry name" value="Transl_init_fac_IF2/IF5_dom"/>
</dbReference>
<dbReference type="EMBL" id="MPUH01000682">
    <property type="protein sequence ID" value="OMJ75589.1"/>
    <property type="molecule type" value="Genomic_DNA"/>
</dbReference>
<dbReference type="FunFam" id="3.30.30.170:FF:000001">
    <property type="entry name" value="Eukaryotic translation initiation factor 2 subunit"/>
    <property type="match status" value="1"/>
</dbReference>
<dbReference type="SUPFAM" id="SSF75689">
    <property type="entry name" value="Zinc-binding domain of translation initiation factor 2 beta"/>
    <property type="match status" value="1"/>
</dbReference>
<dbReference type="GO" id="GO:0031369">
    <property type="term" value="F:translation initiation factor binding"/>
    <property type="evidence" value="ECO:0007669"/>
    <property type="project" value="TreeGrafter"/>
</dbReference>
<dbReference type="AlphaFoldDB" id="A0A1R2BFR5"/>
<evidence type="ECO:0000313" key="6">
    <source>
        <dbReference type="EMBL" id="OMJ75589.1"/>
    </source>
</evidence>
<proteinExistence type="inferred from homology"/>
<sequence>MEEKIDFSGMKKKKKGAAKSTQDAVKNEPAPQDSDAQYEIMINKVFELLKKNKSGVTEKQQRCVVKQPEVVREGTKKTCWVNFQDICDNLDRPSDHLSKFILMELGTDGNIARETQLILKGRHSEKQIESLLKKYITEYVMCQMCKSIETILIKDSSIRMYTMTCKRCGCTRSVQPIKEGYHHMSKAERTKARE</sequence>
<dbReference type="PANTHER" id="PTHR23001">
    <property type="entry name" value="EUKARYOTIC TRANSLATION INITIATION FACTOR"/>
    <property type="match status" value="1"/>
</dbReference>
<accession>A0A1R2BFR5</accession>
<evidence type="ECO:0000259" key="5">
    <source>
        <dbReference type="SMART" id="SM00653"/>
    </source>
</evidence>